<reference evidence="1 2" key="1">
    <citation type="submission" date="2024-04" db="EMBL/GenBank/DDBJ databases">
        <title>Marinobacter sp. SBY-1.</title>
        <authorList>
            <person name="Pan C."/>
        </authorList>
    </citation>
    <scope>NUCLEOTIDE SEQUENCE [LARGE SCALE GENOMIC DNA]</scope>
    <source>
        <strain evidence="1 2">SBY-1</strain>
        <plasmid evidence="1 2">unnamed2</plasmid>
    </source>
</reference>
<proteinExistence type="predicted"/>
<evidence type="ECO:0000313" key="1">
    <source>
        <dbReference type="EMBL" id="XAF56289.1"/>
    </source>
</evidence>
<name>A0ABZ3E994_9GAMM</name>
<sequence>MGIAFQQRISEVTMVRDDARRITQEELQAVSEFMERNPRVSDILPAKLPCGFTVTEYHPICGSCDQAIPPDWAWVSRQSQQFGERVVEVWEAKGVCKDCRYLTSTLIRFRSDGTFDSLVGHHWRTGVISNGKRRKWARARRLLARLFN</sequence>
<dbReference type="RefSeq" id="WP_342632836.1">
    <property type="nucleotide sequence ID" value="NZ_CP152382.1"/>
</dbReference>
<organism evidence="1 2">
    <name type="scientific">Marinobacter alkaliphilus</name>
    <dbReference type="NCBI Taxonomy" id="254719"/>
    <lineage>
        <taxon>Bacteria</taxon>
        <taxon>Pseudomonadati</taxon>
        <taxon>Pseudomonadota</taxon>
        <taxon>Gammaproteobacteria</taxon>
        <taxon>Pseudomonadales</taxon>
        <taxon>Marinobacteraceae</taxon>
        <taxon>Marinobacter</taxon>
    </lineage>
</organism>
<keyword evidence="1" id="KW-0614">Plasmid</keyword>
<keyword evidence="2" id="KW-1185">Reference proteome</keyword>
<protein>
    <submittedName>
        <fullName evidence="1">Uncharacterized protein</fullName>
    </submittedName>
</protein>
<evidence type="ECO:0000313" key="2">
    <source>
        <dbReference type="Proteomes" id="UP001445268"/>
    </source>
</evidence>
<dbReference type="Proteomes" id="UP001445268">
    <property type="component" value="Plasmid unnamed2"/>
</dbReference>
<dbReference type="EMBL" id="CP152382">
    <property type="protein sequence ID" value="XAF56289.1"/>
    <property type="molecule type" value="Genomic_DNA"/>
</dbReference>
<gene>
    <name evidence="1" type="ORF">AAGT77_20770</name>
</gene>
<accession>A0ABZ3E994</accession>
<geneLocation type="plasmid" evidence="1 2">
    <name>unnamed2</name>
</geneLocation>